<evidence type="ECO:0000256" key="1">
    <source>
        <dbReference type="ARBA" id="ARBA00004651"/>
    </source>
</evidence>
<dbReference type="InterPro" id="IPR001123">
    <property type="entry name" value="LeuE-type"/>
</dbReference>
<evidence type="ECO:0000256" key="7">
    <source>
        <dbReference type="SAM" id="Phobius"/>
    </source>
</evidence>
<feature type="transmembrane region" description="Helical" evidence="7">
    <location>
        <begin position="68"/>
        <end position="85"/>
    </location>
</feature>
<keyword evidence="5 7" id="KW-1133">Transmembrane helix</keyword>
<dbReference type="Proteomes" id="UP001595579">
    <property type="component" value="Unassembled WGS sequence"/>
</dbReference>
<evidence type="ECO:0000256" key="3">
    <source>
        <dbReference type="ARBA" id="ARBA00022475"/>
    </source>
</evidence>
<feature type="transmembrane region" description="Helical" evidence="7">
    <location>
        <begin position="139"/>
        <end position="160"/>
    </location>
</feature>
<dbReference type="RefSeq" id="WP_386773034.1">
    <property type="nucleotide sequence ID" value="NZ_JBHRUG010000017.1"/>
</dbReference>
<sequence length="201" mass="21653">MEFLITSLVVVLLPGPGMLFTISTGLMSSKRASVFAALGCTAGIVPHLLASVLGLAAILHASSVAFQTIKYLGVAYLAYLAWAMWKESGTIALRGESPDKKLSKVATRAFLINILNPKLSIFFLAFLPQFVPHNAVSPITHMLLLSSVFMVMTLAVFIVYGVFANGVRTYLSNSPALIKWIQRTFSGVFVALGAKLAMAER</sequence>
<evidence type="ECO:0000256" key="5">
    <source>
        <dbReference type="ARBA" id="ARBA00022989"/>
    </source>
</evidence>
<evidence type="ECO:0000256" key="4">
    <source>
        <dbReference type="ARBA" id="ARBA00022692"/>
    </source>
</evidence>
<reference evidence="9" key="1">
    <citation type="journal article" date="2019" name="Int. J. Syst. Evol. Microbiol.">
        <title>The Global Catalogue of Microorganisms (GCM) 10K type strain sequencing project: providing services to taxonomists for standard genome sequencing and annotation.</title>
        <authorList>
            <consortium name="The Broad Institute Genomics Platform"/>
            <consortium name="The Broad Institute Genome Sequencing Center for Infectious Disease"/>
            <person name="Wu L."/>
            <person name="Ma J."/>
        </authorList>
    </citation>
    <scope>NUCLEOTIDE SEQUENCE [LARGE SCALE GENOMIC DNA]</scope>
    <source>
        <strain evidence="9">CECT 7698</strain>
    </source>
</reference>
<dbReference type="EMBL" id="JBHRUG010000017">
    <property type="protein sequence ID" value="MFC3283749.1"/>
    <property type="molecule type" value="Genomic_DNA"/>
</dbReference>
<comment type="subcellular location">
    <subcellularLocation>
        <location evidence="1">Cell membrane</location>
        <topology evidence="1">Multi-pass membrane protein</topology>
    </subcellularLocation>
</comment>
<keyword evidence="6 7" id="KW-0472">Membrane</keyword>
<evidence type="ECO:0000256" key="2">
    <source>
        <dbReference type="ARBA" id="ARBA00007928"/>
    </source>
</evidence>
<dbReference type="Pfam" id="PF01810">
    <property type="entry name" value="LysE"/>
    <property type="match status" value="1"/>
</dbReference>
<keyword evidence="9" id="KW-1185">Reference proteome</keyword>
<keyword evidence="4 7" id="KW-0812">Transmembrane</keyword>
<evidence type="ECO:0000256" key="6">
    <source>
        <dbReference type="ARBA" id="ARBA00023136"/>
    </source>
</evidence>
<comment type="similarity">
    <text evidence="2">Belongs to the Rht family.</text>
</comment>
<dbReference type="PANTHER" id="PTHR30086:SF14">
    <property type="entry name" value="HOMOSERINE_HOMOSERINE LACTONE EFFLUX PROTEIN"/>
    <property type="match status" value="1"/>
</dbReference>
<protein>
    <submittedName>
        <fullName evidence="8">LysE family translocator</fullName>
    </submittedName>
</protein>
<evidence type="ECO:0000313" key="9">
    <source>
        <dbReference type="Proteomes" id="UP001595579"/>
    </source>
</evidence>
<dbReference type="PANTHER" id="PTHR30086">
    <property type="entry name" value="ARGININE EXPORTER PROTEIN ARGO"/>
    <property type="match status" value="1"/>
</dbReference>
<name>A0ABV7LMK7_9GAMM</name>
<keyword evidence="3" id="KW-1003">Cell membrane</keyword>
<organism evidence="8 9">
    <name type="scientific">Litchfieldella rifensis</name>
    <dbReference type="NCBI Taxonomy" id="762643"/>
    <lineage>
        <taxon>Bacteria</taxon>
        <taxon>Pseudomonadati</taxon>
        <taxon>Pseudomonadota</taxon>
        <taxon>Gammaproteobacteria</taxon>
        <taxon>Oceanospirillales</taxon>
        <taxon>Halomonadaceae</taxon>
        <taxon>Litchfieldella</taxon>
    </lineage>
</organism>
<evidence type="ECO:0000313" key="8">
    <source>
        <dbReference type="EMBL" id="MFC3283749.1"/>
    </source>
</evidence>
<proteinExistence type="inferred from homology"/>
<accession>A0ABV7LMK7</accession>
<feature type="transmembrane region" description="Helical" evidence="7">
    <location>
        <begin position="105"/>
        <end position="127"/>
    </location>
</feature>
<gene>
    <name evidence="8" type="ORF">ACFOEV_09035</name>
</gene>
<comment type="caution">
    <text evidence="8">The sequence shown here is derived from an EMBL/GenBank/DDBJ whole genome shotgun (WGS) entry which is preliminary data.</text>
</comment>
<dbReference type="PIRSF" id="PIRSF006324">
    <property type="entry name" value="LeuE"/>
    <property type="match status" value="1"/>
</dbReference>
<feature type="transmembrane region" description="Helical" evidence="7">
    <location>
        <begin position="35"/>
        <end position="61"/>
    </location>
</feature>